<gene>
    <name evidence="2" type="ORF">P3T76_001305</name>
</gene>
<dbReference type="Pfam" id="PF13843">
    <property type="entry name" value="DDE_Tnp_1_7"/>
    <property type="match status" value="1"/>
</dbReference>
<protein>
    <recommendedName>
        <fullName evidence="1">PiggyBac transposable element-derived protein domain-containing protein</fullName>
    </recommendedName>
</protein>
<dbReference type="EMBL" id="JASMQC010000002">
    <property type="protein sequence ID" value="KAK1947295.1"/>
    <property type="molecule type" value="Genomic_DNA"/>
</dbReference>
<dbReference type="Proteomes" id="UP001259832">
    <property type="component" value="Unassembled WGS sequence"/>
</dbReference>
<dbReference type="AlphaFoldDB" id="A0AAD9GZM9"/>
<evidence type="ECO:0000313" key="3">
    <source>
        <dbReference type="Proteomes" id="UP001259832"/>
    </source>
</evidence>
<reference evidence="2" key="1">
    <citation type="submission" date="2023-08" db="EMBL/GenBank/DDBJ databases">
        <title>Reference Genome Resource for the Citrus Pathogen Phytophthora citrophthora.</title>
        <authorList>
            <person name="Moller H."/>
            <person name="Coetzee B."/>
            <person name="Rose L.J."/>
            <person name="Van Niekerk J.M."/>
        </authorList>
    </citation>
    <scope>NUCLEOTIDE SEQUENCE</scope>
    <source>
        <strain evidence="2">STE-U-9442</strain>
    </source>
</reference>
<sequence length="220" mass="25221">MASLDRVPGVLTHADGSTTTKLRDSSKHYFGGSASSSFFVAFLPISLWEQVLAFTNAHALDSGDSYPKPKPIELDEPMKFLGILWYMAIYDKVEMRNYWVENDEATIFPDAGSTNLFLFIKRYQSFRDKVNTDAKRDPVAKIRPLIHMLKKRCNQHVIPGRNAAVDETSIACRFKYARHIIVYNPRKTTGKYHFKLYMCCCSTTWMVIGFKLHCSSELED</sequence>
<evidence type="ECO:0000313" key="2">
    <source>
        <dbReference type="EMBL" id="KAK1947295.1"/>
    </source>
</evidence>
<keyword evidence="3" id="KW-1185">Reference proteome</keyword>
<name>A0AAD9GZM9_9STRA</name>
<evidence type="ECO:0000259" key="1">
    <source>
        <dbReference type="Pfam" id="PF13843"/>
    </source>
</evidence>
<dbReference type="InterPro" id="IPR029526">
    <property type="entry name" value="PGBD"/>
</dbReference>
<comment type="caution">
    <text evidence="2">The sequence shown here is derived from an EMBL/GenBank/DDBJ whole genome shotgun (WGS) entry which is preliminary data.</text>
</comment>
<feature type="domain" description="PiggyBac transposable element-derived protein" evidence="1">
    <location>
        <begin position="36"/>
        <end position="215"/>
    </location>
</feature>
<accession>A0AAD9GZM9</accession>
<proteinExistence type="predicted"/>
<dbReference type="PANTHER" id="PTHR46599:SF3">
    <property type="entry name" value="PIGGYBAC TRANSPOSABLE ELEMENT-DERIVED PROTEIN 4"/>
    <property type="match status" value="1"/>
</dbReference>
<organism evidence="2 3">
    <name type="scientific">Phytophthora citrophthora</name>
    <dbReference type="NCBI Taxonomy" id="4793"/>
    <lineage>
        <taxon>Eukaryota</taxon>
        <taxon>Sar</taxon>
        <taxon>Stramenopiles</taxon>
        <taxon>Oomycota</taxon>
        <taxon>Peronosporomycetes</taxon>
        <taxon>Peronosporales</taxon>
        <taxon>Peronosporaceae</taxon>
        <taxon>Phytophthora</taxon>
    </lineage>
</organism>
<dbReference type="PANTHER" id="PTHR46599">
    <property type="entry name" value="PIGGYBAC TRANSPOSABLE ELEMENT-DERIVED PROTEIN 4"/>
    <property type="match status" value="1"/>
</dbReference>